<gene>
    <name evidence="1" type="ORF">SDC9_135771</name>
</gene>
<comment type="caution">
    <text evidence="1">The sequence shown here is derived from an EMBL/GenBank/DDBJ whole genome shotgun (WGS) entry which is preliminary data.</text>
</comment>
<dbReference type="Pfam" id="PF03698">
    <property type="entry name" value="UPF0180"/>
    <property type="match status" value="1"/>
</dbReference>
<dbReference type="InterPro" id="IPR005370">
    <property type="entry name" value="UPF0180"/>
</dbReference>
<organism evidence="1">
    <name type="scientific">bioreactor metagenome</name>
    <dbReference type="NCBI Taxonomy" id="1076179"/>
    <lineage>
        <taxon>unclassified sequences</taxon>
        <taxon>metagenomes</taxon>
        <taxon>ecological metagenomes</taxon>
    </lineage>
</organism>
<evidence type="ECO:0000313" key="1">
    <source>
        <dbReference type="EMBL" id="MPM88667.1"/>
    </source>
</evidence>
<reference evidence="1" key="1">
    <citation type="submission" date="2019-08" db="EMBL/GenBank/DDBJ databases">
        <authorList>
            <person name="Kucharzyk K."/>
            <person name="Murdoch R.W."/>
            <person name="Higgins S."/>
            <person name="Loffler F."/>
        </authorList>
    </citation>
    <scope>NUCLEOTIDE SEQUENCE</scope>
</reference>
<sequence length="78" mass="8539">MQGLIAIEKNLSRLADLLETEGYDVVSLDNTNIESVDAIVVSGADNNLMNMQDILVHVPIINASGKSTEEILEELERL</sequence>
<evidence type="ECO:0008006" key="2">
    <source>
        <dbReference type="Google" id="ProtNLM"/>
    </source>
</evidence>
<proteinExistence type="predicted"/>
<name>A0A645DHD0_9ZZZZ</name>
<accession>A0A645DHD0</accession>
<protein>
    <recommendedName>
        <fullName evidence="2">YkuS family protein</fullName>
    </recommendedName>
</protein>
<dbReference type="EMBL" id="VSSQ01036244">
    <property type="protein sequence ID" value="MPM88667.1"/>
    <property type="molecule type" value="Genomic_DNA"/>
</dbReference>
<dbReference type="AlphaFoldDB" id="A0A645DHD0"/>